<organism evidence="2 3">
    <name type="scientific">Microseira wollei NIES-4236</name>
    <dbReference type="NCBI Taxonomy" id="2530354"/>
    <lineage>
        <taxon>Bacteria</taxon>
        <taxon>Bacillati</taxon>
        <taxon>Cyanobacteriota</taxon>
        <taxon>Cyanophyceae</taxon>
        <taxon>Oscillatoriophycideae</taxon>
        <taxon>Aerosakkonematales</taxon>
        <taxon>Aerosakkonemataceae</taxon>
        <taxon>Microseira</taxon>
    </lineage>
</organism>
<keyword evidence="3" id="KW-1185">Reference proteome</keyword>
<name>A0AAV3XN53_9CYAN</name>
<dbReference type="SMART" id="SM00530">
    <property type="entry name" value="HTH_XRE"/>
    <property type="match status" value="1"/>
</dbReference>
<dbReference type="InterPro" id="IPR010982">
    <property type="entry name" value="Lambda_DNA-bd_dom_sf"/>
</dbReference>
<evidence type="ECO:0000313" key="3">
    <source>
        <dbReference type="Proteomes" id="UP001050975"/>
    </source>
</evidence>
<dbReference type="CDD" id="cd00093">
    <property type="entry name" value="HTH_XRE"/>
    <property type="match status" value="1"/>
</dbReference>
<sequence>MGGMARAGKALRQVLETYGISQNQLAVAMGIGRSSINRWVNESRDPAAEAVLEIIEGLEKINQAAAGDFLALYLGRSVDELDDQK</sequence>
<protein>
    <recommendedName>
        <fullName evidence="1">HTH cro/C1-type domain-containing protein</fullName>
    </recommendedName>
</protein>
<dbReference type="Gene3D" id="1.10.260.40">
    <property type="entry name" value="lambda repressor-like DNA-binding domains"/>
    <property type="match status" value="1"/>
</dbReference>
<evidence type="ECO:0000313" key="2">
    <source>
        <dbReference type="EMBL" id="GET43325.1"/>
    </source>
</evidence>
<dbReference type="Pfam" id="PF01381">
    <property type="entry name" value="HTH_3"/>
    <property type="match status" value="1"/>
</dbReference>
<dbReference type="PROSITE" id="PS50943">
    <property type="entry name" value="HTH_CROC1"/>
    <property type="match status" value="1"/>
</dbReference>
<evidence type="ECO:0000259" key="1">
    <source>
        <dbReference type="PROSITE" id="PS50943"/>
    </source>
</evidence>
<dbReference type="SUPFAM" id="SSF47413">
    <property type="entry name" value="lambda repressor-like DNA-binding domains"/>
    <property type="match status" value="1"/>
</dbReference>
<comment type="caution">
    <text evidence="2">The sequence shown here is derived from an EMBL/GenBank/DDBJ whole genome shotgun (WGS) entry which is preliminary data.</text>
</comment>
<dbReference type="GO" id="GO:0003677">
    <property type="term" value="F:DNA binding"/>
    <property type="evidence" value="ECO:0007669"/>
    <property type="project" value="InterPro"/>
</dbReference>
<dbReference type="EMBL" id="BLAY01000214">
    <property type="protein sequence ID" value="GET43325.1"/>
    <property type="molecule type" value="Genomic_DNA"/>
</dbReference>
<dbReference type="Proteomes" id="UP001050975">
    <property type="component" value="Unassembled WGS sequence"/>
</dbReference>
<accession>A0AAV3XN53</accession>
<dbReference type="AlphaFoldDB" id="A0AAV3XN53"/>
<reference evidence="2" key="1">
    <citation type="submission" date="2019-10" db="EMBL/GenBank/DDBJ databases">
        <title>Draft genome sequece of Microseira wollei NIES-4236.</title>
        <authorList>
            <person name="Yamaguchi H."/>
            <person name="Suzuki S."/>
            <person name="Kawachi M."/>
        </authorList>
    </citation>
    <scope>NUCLEOTIDE SEQUENCE</scope>
    <source>
        <strain evidence="2">NIES-4236</strain>
    </source>
</reference>
<gene>
    <name evidence="2" type="ORF">MiSe_81470</name>
</gene>
<proteinExistence type="predicted"/>
<feature type="domain" description="HTH cro/C1-type" evidence="1">
    <location>
        <begin position="11"/>
        <end position="64"/>
    </location>
</feature>
<dbReference type="InterPro" id="IPR001387">
    <property type="entry name" value="Cro/C1-type_HTH"/>
</dbReference>